<evidence type="ECO:0000313" key="3">
    <source>
        <dbReference type="Proteomes" id="UP000604381"/>
    </source>
</evidence>
<dbReference type="PANTHER" id="PTHR10859:SF91">
    <property type="entry name" value="DOLICHYL-PHOSPHATE BETA-GLUCOSYLTRANSFERASE"/>
    <property type="match status" value="1"/>
</dbReference>
<feature type="domain" description="Glycosyltransferase 2-like" evidence="1">
    <location>
        <begin position="19"/>
        <end position="180"/>
    </location>
</feature>
<dbReference type="SUPFAM" id="SSF53448">
    <property type="entry name" value="Nucleotide-diphospho-sugar transferases"/>
    <property type="match status" value="1"/>
</dbReference>
<comment type="caution">
    <text evidence="2">The sequence shown here is derived from an EMBL/GenBank/DDBJ whole genome shotgun (WGS) entry which is preliminary data.</text>
</comment>
<evidence type="ECO:0000259" key="1">
    <source>
        <dbReference type="Pfam" id="PF00535"/>
    </source>
</evidence>
<dbReference type="GO" id="GO:0006487">
    <property type="term" value="P:protein N-linked glycosylation"/>
    <property type="evidence" value="ECO:0007669"/>
    <property type="project" value="TreeGrafter"/>
</dbReference>
<name>A0A930UCE6_9GAMM</name>
<dbReference type="Gene3D" id="3.90.550.10">
    <property type="entry name" value="Spore Coat Polysaccharide Biosynthesis Protein SpsA, Chain A"/>
    <property type="match status" value="1"/>
</dbReference>
<reference evidence="2" key="1">
    <citation type="submission" date="2020-10" db="EMBL/GenBank/DDBJ databases">
        <title>An improved Amphimedon queenslandica hologenome assembly reveals how three proteobacterial symbionts can extend the metabolic phenotypic of their marine sponge host.</title>
        <authorList>
            <person name="Degnan B."/>
            <person name="Degnan S."/>
            <person name="Xiang X."/>
        </authorList>
    </citation>
    <scope>NUCLEOTIDE SEQUENCE</scope>
    <source>
        <strain evidence="2">AqS2</strain>
    </source>
</reference>
<dbReference type="InterPro" id="IPR001173">
    <property type="entry name" value="Glyco_trans_2-like"/>
</dbReference>
<protein>
    <submittedName>
        <fullName evidence="2">Glycosyltransferase</fullName>
    </submittedName>
</protein>
<dbReference type="AlphaFoldDB" id="A0A930UCE6"/>
<keyword evidence="3" id="KW-1185">Reference proteome</keyword>
<gene>
    <name evidence="2" type="ORF">ISN26_02760</name>
</gene>
<accession>A0A930UCE6</accession>
<evidence type="ECO:0000313" key="2">
    <source>
        <dbReference type="EMBL" id="MBF2734998.1"/>
    </source>
</evidence>
<dbReference type="EMBL" id="JADHEI010000028">
    <property type="protein sequence ID" value="MBF2734998.1"/>
    <property type="molecule type" value="Genomic_DNA"/>
</dbReference>
<dbReference type="Proteomes" id="UP000604381">
    <property type="component" value="Unassembled WGS sequence"/>
</dbReference>
<organism evidence="2 3">
    <name type="scientific">Candidatus Amphirhobacter heronislandensis</name>
    <dbReference type="NCBI Taxonomy" id="1732024"/>
    <lineage>
        <taxon>Bacteria</taxon>
        <taxon>Pseudomonadati</taxon>
        <taxon>Pseudomonadota</taxon>
        <taxon>Gammaproteobacteria</taxon>
        <taxon>Candidatus Tethybacterales</taxon>
        <taxon>Candidatus Tethybacteraceae</taxon>
        <taxon>Candidatus Amphirhobacter</taxon>
    </lineage>
</organism>
<proteinExistence type="predicted"/>
<dbReference type="Pfam" id="PF00535">
    <property type="entry name" value="Glycos_transf_2"/>
    <property type="match status" value="1"/>
</dbReference>
<sequence>MTAQDSDAAAAAGGEPVVSVLLPLYNEERRLPRTYPQFLAFLDGFAPAGGAELVLADDCSADGTWKLIEGLAREREDVVAVRVPVHGGKGAALRLAAARARGRSLLAVDCDLSTDFSFYPPFAKLLQEHDIVIGSRRVAGADVTKSQNLYKRCVGQIAQFLINRLNRWDYGDVNCGFKLYGPRTLGLFRHTVLDSVLMESEMLNFARLAGLRVKEEPVVWTNDEETRIGMRQYLHAMLELCWMRLRFILGRYDVAAIKAAVADADADAPAAKTPEA</sequence>
<dbReference type="InterPro" id="IPR029044">
    <property type="entry name" value="Nucleotide-diphossugar_trans"/>
</dbReference>
<dbReference type="PANTHER" id="PTHR10859">
    <property type="entry name" value="GLYCOSYL TRANSFERASE"/>
    <property type="match status" value="1"/>
</dbReference>